<comment type="caution">
    <text evidence="4">The sequence shown here is derived from an EMBL/GenBank/DDBJ whole genome shotgun (WGS) entry which is preliminary data.</text>
</comment>
<evidence type="ECO:0000256" key="1">
    <source>
        <dbReference type="ARBA" id="ARBA00022679"/>
    </source>
</evidence>
<dbReference type="GO" id="GO:0016747">
    <property type="term" value="F:acyltransferase activity, transferring groups other than amino-acyl groups"/>
    <property type="evidence" value="ECO:0007669"/>
    <property type="project" value="InterPro"/>
</dbReference>
<dbReference type="PANTHER" id="PTHR43877">
    <property type="entry name" value="AMINOALKYLPHOSPHONATE N-ACETYLTRANSFERASE-RELATED-RELATED"/>
    <property type="match status" value="1"/>
</dbReference>
<dbReference type="SUPFAM" id="SSF55729">
    <property type="entry name" value="Acyl-CoA N-acyltransferases (Nat)"/>
    <property type="match status" value="1"/>
</dbReference>
<evidence type="ECO:0000313" key="4">
    <source>
        <dbReference type="EMBL" id="RFM30550.1"/>
    </source>
</evidence>
<dbReference type="PROSITE" id="PS51186">
    <property type="entry name" value="GNAT"/>
    <property type="match status" value="1"/>
</dbReference>
<proteinExistence type="predicted"/>
<sequence>MMPAIHIVTVTPGQAQVLADVSRQTFYDAFAAQNSAADMEQHLEKTYNLLQITKELTSPHCRFYFAMAGDIVAGYMKLNFAPAQTELHDANALELERIYVVQNWQGQKIGQLLLNKAIALVKELRLQYLWLGVWEHNAKALAFYRRNGFVAFSTHHYTVGTDVQTDLMLKLDLLPA</sequence>
<name>A0A3E1NRL7_9BACT</name>
<reference evidence="4 5" key="1">
    <citation type="submission" date="2018-08" db="EMBL/GenBank/DDBJ databases">
        <title>Chitinophagaceae sp. K23C18032701, a novel bacterium isolated from forest soil.</title>
        <authorList>
            <person name="Wang C."/>
        </authorList>
    </citation>
    <scope>NUCLEOTIDE SEQUENCE [LARGE SCALE GENOMIC DNA]</scope>
    <source>
        <strain evidence="4 5">K23C18032701</strain>
    </source>
</reference>
<evidence type="ECO:0000313" key="5">
    <source>
        <dbReference type="Proteomes" id="UP000261284"/>
    </source>
</evidence>
<gene>
    <name evidence="4" type="ORF">DXN05_06240</name>
</gene>
<evidence type="ECO:0000259" key="3">
    <source>
        <dbReference type="PROSITE" id="PS51186"/>
    </source>
</evidence>
<organism evidence="4 5">
    <name type="scientific">Deminuibacter soli</name>
    <dbReference type="NCBI Taxonomy" id="2291815"/>
    <lineage>
        <taxon>Bacteria</taxon>
        <taxon>Pseudomonadati</taxon>
        <taxon>Bacteroidota</taxon>
        <taxon>Chitinophagia</taxon>
        <taxon>Chitinophagales</taxon>
        <taxon>Chitinophagaceae</taxon>
        <taxon>Deminuibacter</taxon>
    </lineage>
</organism>
<dbReference type="Gene3D" id="3.40.630.30">
    <property type="match status" value="1"/>
</dbReference>
<dbReference type="OrthoDB" id="7205533at2"/>
<feature type="domain" description="N-acetyltransferase" evidence="3">
    <location>
        <begin position="5"/>
        <end position="174"/>
    </location>
</feature>
<keyword evidence="1 4" id="KW-0808">Transferase</keyword>
<protein>
    <submittedName>
        <fullName evidence="4">GNAT family N-acetyltransferase</fullName>
    </submittedName>
</protein>
<dbReference type="Pfam" id="PF00583">
    <property type="entry name" value="Acetyltransf_1"/>
    <property type="match status" value="1"/>
</dbReference>
<accession>A0A3E1NRL7</accession>
<dbReference type="AlphaFoldDB" id="A0A3E1NRL7"/>
<dbReference type="InterPro" id="IPR000182">
    <property type="entry name" value="GNAT_dom"/>
</dbReference>
<dbReference type="CDD" id="cd04301">
    <property type="entry name" value="NAT_SF"/>
    <property type="match status" value="1"/>
</dbReference>
<dbReference type="Proteomes" id="UP000261284">
    <property type="component" value="Unassembled WGS sequence"/>
</dbReference>
<dbReference type="EMBL" id="QTJU01000001">
    <property type="protein sequence ID" value="RFM30550.1"/>
    <property type="molecule type" value="Genomic_DNA"/>
</dbReference>
<dbReference type="InterPro" id="IPR050832">
    <property type="entry name" value="Bact_Acetyltransf"/>
</dbReference>
<keyword evidence="5" id="KW-1185">Reference proteome</keyword>
<keyword evidence="2" id="KW-0012">Acyltransferase</keyword>
<dbReference type="InterPro" id="IPR016181">
    <property type="entry name" value="Acyl_CoA_acyltransferase"/>
</dbReference>
<dbReference type="RefSeq" id="WP_116846306.1">
    <property type="nucleotide sequence ID" value="NZ_QTJU01000001.1"/>
</dbReference>
<evidence type="ECO:0000256" key="2">
    <source>
        <dbReference type="ARBA" id="ARBA00023315"/>
    </source>
</evidence>